<proteinExistence type="predicted"/>
<evidence type="ECO:0008006" key="4">
    <source>
        <dbReference type="Google" id="ProtNLM"/>
    </source>
</evidence>
<dbReference type="EMBL" id="JAGGJB010000002">
    <property type="protein sequence ID" value="MDN7123940.1"/>
    <property type="molecule type" value="Genomic_DNA"/>
</dbReference>
<reference evidence="2 3" key="1">
    <citation type="submission" date="2021-03" db="EMBL/GenBank/DDBJ databases">
        <title>Pseudidiomarina terrestris, a new bacterium isolated from saline soil.</title>
        <authorList>
            <person name="Galisteo C."/>
            <person name="De La Haba R."/>
            <person name="Sanchez-Porro C."/>
            <person name="Ventosa A."/>
        </authorList>
    </citation>
    <scope>NUCLEOTIDE SEQUENCE [LARGE SCALE GENOMIC DNA]</scope>
    <source>
        <strain evidence="2 3">1APP75-32.1</strain>
    </source>
</reference>
<feature type="signal peptide" evidence="1">
    <location>
        <begin position="1"/>
        <end position="21"/>
    </location>
</feature>
<keyword evidence="1" id="KW-0732">Signal</keyword>
<feature type="chain" id="PRO_5043947649" description="Outer membrane protein beta-barrel domain-containing protein" evidence="1">
    <location>
        <begin position="22"/>
        <end position="196"/>
    </location>
</feature>
<sequence length="196" mass="21682">MKTLTKLVGCSAIVSAFAMLAAPTLAQSQDSSPFKAPQTRQAFNFISLGVADHDAGDNSIILEGSYEFNAPWFVSGYLRDGDDGPFGDGRDAQGLKFGRYLWLNHNLVADFSGRLGQVDFGPEDSAYWGVEGNLRTRIDRFELYAGLGWVDYMDAGSDSQYQFGSRFYLTPEFAVGARYQDSEFGDGLRIDVSYHF</sequence>
<dbReference type="Proteomes" id="UP001169492">
    <property type="component" value="Unassembled WGS sequence"/>
</dbReference>
<protein>
    <recommendedName>
        <fullName evidence="4">Outer membrane protein beta-barrel domain-containing protein</fullName>
    </recommendedName>
</protein>
<dbReference type="AlphaFoldDB" id="A0AAW7QZZ7"/>
<gene>
    <name evidence="2" type="ORF">J6I90_03535</name>
</gene>
<evidence type="ECO:0000313" key="2">
    <source>
        <dbReference type="EMBL" id="MDN7123940.1"/>
    </source>
</evidence>
<name>A0AAW7QZZ7_9GAMM</name>
<dbReference type="RefSeq" id="WP_301774099.1">
    <property type="nucleotide sequence ID" value="NZ_JAGGJB010000002.1"/>
</dbReference>
<evidence type="ECO:0000313" key="3">
    <source>
        <dbReference type="Proteomes" id="UP001169492"/>
    </source>
</evidence>
<comment type="caution">
    <text evidence="2">The sequence shown here is derived from an EMBL/GenBank/DDBJ whole genome shotgun (WGS) entry which is preliminary data.</text>
</comment>
<accession>A0AAW7QZZ7</accession>
<evidence type="ECO:0000256" key="1">
    <source>
        <dbReference type="SAM" id="SignalP"/>
    </source>
</evidence>
<organism evidence="2 3">
    <name type="scientific">Pseudidiomarina terrestris</name>
    <dbReference type="NCBI Taxonomy" id="2820060"/>
    <lineage>
        <taxon>Bacteria</taxon>
        <taxon>Pseudomonadati</taxon>
        <taxon>Pseudomonadota</taxon>
        <taxon>Gammaproteobacteria</taxon>
        <taxon>Alteromonadales</taxon>
        <taxon>Idiomarinaceae</taxon>
        <taxon>Pseudidiomarina</taxon>
    </lineage>
</organism>